<dbReference type="PANTHER" id="PTHR21666:SF270">
    <property type="entry name" value="MUREIN HYDROLASE ACTIVATOR ENVC"/>
    <property type="match status" value="1"/>
</dbReference>
<dbReference type="GO" id="GO:0004222">
    <property type="term" value="F:metalloendopeptidase activity"/>
    <property type="evidence" value="ECO:0007669"/>
    <property type="project" value="TreeGrafter"/>
</dbReference>
<feature type="domain" description="M23ase beta-sheet core" evidence="3">
    <location>
        <begin position="296"/>
        <end position="390"/>
    </location>
</feature>
<dbReference type="InterPro" id="IPR050570">
    <property type="entry name" value="Cell_wall_metabolism_enzyme"/>
</dbReference>
<evidence type="ECO:0000259" key="3">
    <source>
        <dbReference type="Pfam" id="PF01551"/>
    </source>
</evidence>
<dbReference type="Proteomes" id="UP000199256">
    <property type="component" value="Unassembled WGS sequence"/>
</dbReference>
<dbReference type="Pfam" id="PF01551">
    <property type="entry name" value="Peptidase_M23"/>
    <property type="match status" value="1"/>
</dbReference>
<dbReference type="AlphaFoldDB" id="A0A1H7JDU4"/>
<dbReference type="CDD" id="cd12797">
    <property type="entry name" value="M23_peptidase"/>
    <property type="match status" value="1"/>
</dbReference>
<name>A0A1H7JDU4_9GAMM</name>
<sequence length="404" mass="45734">MIFIKNISMGDRSEGLFRAITFTALLALSPAASADGTDWEQARERLQEVQQEIEQVRDELEKARGKRGTLEAQLRETERAVSRTSRDLTQSEADLEKTRSRLRTLEARARKEEARLEAHREGLALQLRHAYQAGQQDQLKLILNQEDPARLERMLTYYRHFNAARSERIREAREALADLARTRQALDEVRVDQARQRSARQRLQNELERRREERAGALAALQADIDAAGQTLTQLESDQQALEDLIESLDAALSDIPDESLMDEAFADHRGQLPYPVPGEIRHGFGTTRASDTGQRWRGLVITAERGDPVRAIHHGRVAFADWMRGFGMLLIVDHGDGYMTLYGHNESLLKSPGDWVRQGDTIAHAGDSGADQTPGVYFEIRHEGQPVNPARWCDSNQRMVGSR</sequence>
<dbReference type="InterPro" id="IPR011055">
    <property type="entry name" value="Dup_hybrid_motif"/>
</dbReference>
<evidence type="ECO:0000256" key="2">
    <source>
        <dbReference type="SAM" id="MobiDB-lite"/>
    </source>
</evidence>
<keyword evidence="1" id="KW-0175">Coiled coil</keyword>
<feature type="region of interest" description="Disordered" evidence="2">
    <location>
        <begin position="61"/>
        <end position="95"/>
    </location>
</feature>
<accession>A0A1H7JDU4</accession>
<dbReference type="STRING" id="1396821.SAMN05444515_104159"/>
<dbReference type="PANTHER" id="PTHR21666">
    <property type="entry name" value="PEPTIDASE-RELATED"/>
    <property type="match status" value="1"/>
</dbReference>
<feature type="coiled-coil region" evidence="1">
    <location>
        <begin position="169"/>
        <end position="252"/>
    </location>
</feature>
<keyword evidence="4" id="KW-0378">Hydrolase</keyword>
<dbReference type="Gene3D" id="6.10.250.3150">
    <property type="match status" value="1"/>
</dbReference>
<dbReference type="EMBL" id="FOAA01000004">
    <property type="protein sequence ID" value="SEK72829.1"/>
    <property type="molecule type" value="Genomic_DNA"/>
</dbReference>
<organism evidence="4 5">
    <name type="scientific">Ectothiorhodospira marina</name>
    <dbReference type="NCBI Taxonomy" id="1396821"/>
    <lineage>
        <taxon>Bacteria</taxon>
        <taxon>Pseudomonadati</taxon>
        <taxon>Pseudomonadota</taxon>
        <taxon>Gammaproteobacteria</taxon>
        <taxon>Chromatiales</taxon>
        <taxon>Ectothiorhodospiraceae</taxon>
        <taxon>Ectothiorhodospira</taxon>
    </lineage>
</organism>
<dbReference type="FunFam" id="2.70.70.10:FF:000003">
    <property type="entry name" value="Murein hydrolase activator EnvC"/>
    <property type="match status" value="1"/>
</dbReference>
<evidence type="ECO:0000256" key="1">
    <source>
        <dbReference type="SAM" id="Coils"/>
    </source>
</evidence>
<gene>
    <name evidence="4" type="ORF">SAMN05444515_104159</name>
</gene>
<evidence type="ECO:0000313" key="4">
    <source>
        <dbReference type="EMBL" id="SEK72829.1"/>
    </source>
</evidence>
<dbReference type="InterPro" id="IPR016047">
    <property type="entry name" value="M23ase_b-sheet_dom"/>
</dbReference>
<dbReference type="Gene3D" id="2.70.70.10">
    <property type="entry name" value="Glucose Permease (Domain IIA)"/>
    <property type="match status" value="1"/>
</dbReference>
<reference evidence="5" key="1">
    <citation type="submission" date="2016-10" db="EMBL/GenBank/DDBJ databases">
        <authorList>
            <person name="Varghese N."/>
            <person name="Submissions S."/>
        </authorList>
    </citation>
    <scope>NUCLEOTIDE SEQUENCE [LARGE SCALE GENOMIC DNA]</scope>
    <source>
        <strain evidence="5">DSM 241</strain>
    </source>
</reference>
<dbReference type="SUPFAM" id="SSF51261">
    <property type="entry name" value="Duplicated hybrid motif"/>
    <property type="match status" value="1"/>
</dbReference>
<proteinExistence type="predicted"/>
<protein>
    <submittedName>
        <fullName evidence="4">Septal ring factor EnvC, activator of murein hydrolases AmiA and AmiB</fullName>
    </submittedName>
</protein>
<feature type="compositionally biased region" description="Basic and acidic residues" evidence="2">
    <location>
        <begin position="73"/>
        <end position="86"/>
    </location>
</feature>
<evidence type="ECO:0000313" key="5">
    <source>
        <dbReference type="Proteomes" id="UP000199256"/>
    </source>
</evidence>
<keyword evidence="5" id="KW-1185">Reference proteome</keyword>